<dbReference type="OrthoDB" id="10686311at2759"/>
<evidence type="ECO:0000313" key="2">
    <source>
        <dbReference type="EnsemblMetazoa" id="G16033.2:cds"/>
    </source>
</evidence>
<dbReference type="EnsemblMetazoa" id="G16033.2">
    <property type="protein sequence ID" value="G16033.2:cds"/>
    <property type="gene ID" value="G16033"/>
</dbReference>
<dbReference type="Proteomes" id="UP000005408">
    <property type="component" value="Unassembled WGS sequence"/>
</dbReference>
<feature type="region of interest" description="Disordered" evidence="1">
    <location>
        <begin position="445"/>
        <end position="492"/>
    </location>
</feature>
<proteinExistence type="predicted"/>
<organism evidence="2 3">
    <name type="scientific">Magallana gigas</name>
    <name type="common">Pacific oyster</name>
    <name type="synonym">Crassostrea gigas</name>
    <dbReference type="NCBI Taxonomy" id="29159"/>
    <lineage>
        <taxon>Eukaryota</taxon>
        <taxon>Metazoa</taxon>
        <taxon>Spiralia</taxon>
        <taxon>Lophotrochozoa</taxon>
        <taxon>Mollusca</taxon>
        <taxon>Bivalvia</taxon>
        <taxon>Autobranchia</taxon>
        <taxon>Pteriomorphia</taxon>
        <taxon>Ostreida</taxon>
        <taxon>Ostreoidea</taxon>
        <taxon>Ostreidae</taxon>
        <taxon>Magallana</taxon>
    </lineage>
</organism>
<evidence type="ECO:0000256" key="1">
    <source>
        <dbReference type="SAM" id="MobiDB-lite"/>
    </source>
</evidence>
<evidence type="ECO:0000313" key="3">
    <source>
        <dbReference type="Proteomes" id="UP000005408"/>
    </source>
</evidence>
<protein>
    <submittedName>
        <fullName evidence="2">Uncharacterized protein</fullName>
    </submittedName>
</protein>
<dbReference type="InterPro" id="IPR027267">
    <property type="entry name" value="AH/BAR_dom_sf"/>
</dbReference>
<reference evidence="2" key="1">
    <citation type="submission" date="2022-08" db="UniProtKB">
        <authorList>
            <consortium name="EnsemblMetazoa"/>
        </authorList>
    </citation>
    <scope>IDENTIFICATION</scope>
    <source>
        <strain evidence="2">05x7-T-G4-1.051#20</strain>
    </source>
</reference>
<dbReference type="Gene3D" id="1.20.1270.60">
    <property type="entry name" value="Arfaptin homology (AH) domain/BAR domain"/>
    <property type="match status" value="1"/>
</dbReference>
<dbReference type="AlphaFoldDB" id="A0A8W8IXT6"/>
<sequence>MAEASATPHWRSWRNLQVIWLIDEVYNTFWEATKFNTKRLLDLGDELDDESLFHFSLSFPSWKTLKEATDVDKKELFKLLKDNSVKTFTTRIIFMKMIYSKDKSEYERLRKKEIDHILDTLNRQDKCCELVRLKEKGIVLHQESFNNIFETLALGFEESSDIRAEIVEELIKNKGNTKYKDHDSKNWIQTVLRKKTHIPWDPLVFYVCANKYECAVSIQANDTDEYRFYPETVSNKPIIKFARVESSQYVCLMRDQEEFDIVNVAGCYTSCKKRMTDTMKEQLTVMREDQQSKSQFNPNEDFIQCHSKNFDKLISRKKDLQQDVVELKSSRDKAEKKVYEAKEEKYKAEEEAGKAKKEADNARKDADKAKEEADKAKKDADKNREEADKARKEEYKAREEADNAKKETQEVWQAYDKMSEYCNELYASKLQLDQKAKQIRQRHNFGAVNSNGNHDKKVEMNNAQVCSTDSVQVTTQGKPNPKKNEEITPVSA</sequence>
<dbReference type="SUPFAM" id="SSF103657">
    <property type="entry name" value="BAR/IMD domain-like"/>
    <property type="match status" value="1"/>
</dbReference>
<feature type="region of interest" description="Disordered" evidence="1">
    <location>
        <begin position="338"/>
        <end position="409"/>
    </location>
</feature>
<accession>A0A8W8IXT6</accession>
<feature type="compositionally biased region" description="Polar residues" evidence="1">
    <location>
        <begin position="461"/>
        <end position="478"/>
    </location>
</feature>
<name>A0A8W8IXT6_MAGGI</name>
<keyword evidence="3" id="KW-1185">Reference proteome</keyword>